<dbReference type="KEGG" id="mde:105261816"/>
<dbReference type="VEuPathDB" id="VectorBase:MDOA015895"/>
<dbReference type="PROSITE" id="PS50157">
    <property type="entry name" value="ZINC_FINGER_C2H2_2"/>
    <property type="match status" value="1"/>
</dbReference>
<proteinExistence type="predicted"/>
<organism evidence="4">
    <name type="scientific">Musca domestica</name>
    <name type="common">House fly</name>
    <dbReference type="NCBI Taxonomy" id="7370"/>
    <lineage>
        <taxon>Eukaryota</taxon>
        <taxon>Metazoa</taxon>
        <taxon>Ecdysozoa</taxon>
        <taxon>Arthropoda</taxon>
        <taxon>Hexapoda</taxon>
        <taxon>Insecta</taxon>
        <taxon>Pterygota</taxon>
        <taxon>Neoptera</taxon>
        <taxon>Endopterygota</taxon>
        <taxon>Diptera</taxon>
        <taxon>Brachycera</taxon>
        <taxon>Muscomorpha</taxon>
        <taxon>Muscoidea</taxon>
        <taxon>Muscidae</taxon>
        <taxon>Musca</taxon>
    </lineage>
</organism>
<accession>A0A9J7DFX3</accession>
<dbReference type="OrthoDB" id="3437960at2759"/>
<feature type="domain" description="C2H2-type" evidence="3">
    <location>
        <begin position="144"/>
        <end position="168"/>
    </location>
</feature>
<dbReference type="PROSITE" id="PS00028">
    <property type="entry name" value="ZINC_FINGER_C2H2_1"/>
    <property type="match status" value="1"/>
</dbReference>
<evidence type="ECO:0000256" key="1">
    <source>
        <dbReference type="PROSITE-ProRule" id="PRU00042"/>
    </source>
</evidence>
<keyword evidence="1" id="KW-0863">Zinc-finger</keyword>
<evidence type="ECO:0000259" key="3">
    <source>
        <dbReference type="PROSITE" id="PS50157"/>
    </source>
</evidence>
<dbReference type="Proteomes" id="UP001652621">
    <property type="component" value="Unplaced"/>
</dbReference>
<dbReference type="Gene3D" id="3.30.160.60">
    <property type="entry name" value="Classic Zinc Finger"/>
    <property type="match status" value="1"/>
</dbReference>
<dbReference type="EnsemblMetazoa" id="MDOA015895-RA">
    <property type="protein sequence ID" value="MDOA015895-PA"/>
    <property type="gene ID" value="MDOA015895"/>
</dbReference>
<dbReference type="InterPro" id="IPR013087">
    <property type="entry name" value="Znf_C2H2_type"/>
</dbReference>
<evidence type="ECO:0000313" key="6">
    <source>
        <dbReference type="RefSeq" id="XP_019892363.2"/>
    </source>
</evidence>
<keyword evidence="1" id="KW-0479">Metal-binding</keyword>
<feature type="region of interest" description="Disordered" evidence="2">
    <location>
        <begin position="28"/>
        <end position="79"/>
    </location>
</feature>
<gene>
    <name evidence="6" type="primary">LOC105261816</name>
</gene>
<sequence>MAASLSISLFNSAGNTEDITIDDSQIKIESDSSTMDTDSFPTFSAENSQSGEAINLRSTTSVEPQQQSSASGSSTTSSSNVVNNTALIALQQLASISSTHSIERLLPQLPKDLLAHNETLVYAGRAGKRLPRQSSKRLSQFETNRCPLCSRVYRSQAFLNEHMRKEHSVLI</sequence>
<dbReference type="RefSeq" id="XP_019892363.2">
    <property type="nucleotide sequence ID" value="XM_020036804.2"/>
</dbReference>
<protein>
    <submittedName>
        <fullName evidence="6">Uncharacterized protein LOC105261816</fullName>
    </submittedName>
</protein>
<feature type="compositionally biased region" description="Low complexity" evidence="2">
    <location>
        <begin position="65"/>
        <end position="79"/>
    </location>
</feature>
<name>A0A1I8NIW8_MUSDO</name>
<reference evidence="4" key="1">
    <citation type="submission" date="2020-05" db="UniProtKB">
        <authorList>
            <consortium name="EnsemblMetazoa"/>
        </authorList>
    </citation>
    <scope>IDENTIFICATION</scope>
    <source>
        <strain evidence="4">Aabys</strain>
    </source>
</reference>
<dbReference type="AlphaFoldDB" id="A0A1I8NIW8"/>
<evidence type="ECO:0000313" key="4">
    <source>
        <dbReference type="EnsemblMetazoa" id="MDOA015895-PA"/>
    </source>
</evidence>
<evidence type="ECO:0000256" key="2">
    <source>
        <dbReference type="SAM" id="MobiDB-lite"/>
    </source>
</evidence>
<feature type="compositionally biased region" description="Polar residues" evidence="2">
    <location>
        <begin position="31"/>
        <end position="64"/>
    </location>
</feature>
<dbReference type="SMART" id="SM00355">
    <property type="entry name" value="ZnF_C2H2"/>
    <property type="match status" value="1"/>
</dbReference>
<accession>A0A1I8NIW8</accession>
<dbReference type="GO" id="GO:0008270">
    <property type="term" value="F:zinc ion binding"/>
    <property type="evidence" value="ECO:0007669"/>
    <property type="project" value="UniProtKB-KW"/>
</dbReference>
<dbReference type="VEuPathDB" id="VectorBase:MDOMA2_012511"/>
<evidence type="ECO:0000313" key="5">
    <source>
        <dbReference type="Proteomes" id="UP001652621"/>
    </source>
</evidence>
<dbReference type="GeneID" id="105261816"/>
<reference evidence="6" key="2">
    <citation type="submission" date="2025-05" db="UniProtKB">
        <authorList>
            <consortium name="RefSeq"/>
        </authorList>
    </citation>
    <scope>IDENTIFICATION</scope>
    <source>
        <strain evidence="6">Aabys</strain>
        <tissue evidence="6">Whole body</tissue>
    </source>
</reference>
<keyword evidence="1" id="KW-0862">Zinc</keyword>
<keyword evidence="5" id="KW-1185">Reference proteome</keyword>